<evidence type="ECO:0008006" key="4">
    <source>
        <dbReference type="Google" id="ProtNLM"/>
    </source>
</evidence>
<dbReference type="KEGG" id="pde:Pden_0923"/>
<feature type="signal peptide" evidence="1">
    <location>
        <begin position="1"/>
        <end position="20"/>
    </location>
</feature>
<dbReference type="RefSeq" id="WP_011747262.1">
    <property type="nucleotide sequence ID" value="NC_008686.1"/>
</dbReference>
<dbReference type="Proteomes" id="UP000000361">
    <property type="component" value="Chromosome 1"/>
</dbReference>
<dbReference type="eggNOG" id="ENOG50312IN">
    <property type="taxonomic scope" value="Bacteria"/>
</dbReference>
<dbReference type="OrthoDB" id="7874156at2"/>
<feature type="chain" id="PRO_5002632008" description="Lipoprotein" evidence="1">
    <location>
        <begin position="21"/>
        <end position="166"/>
    </location>
</feature>
<evidence type="ECO:0000313" key="2">
    <source>
        <dbReference type="EMBL" id="ABL69034.1"/>
    </source>
</evidence>
<evidence type="ECO:0000256" key="1">
    <source>
        <dbReference type="SAM" id="SignalP"/>
    </source>
</evidence>
<dbReference type="EMBL" id="CP000489">
    <property type="protein sequence ID" value="ABL69034.1"/>
    <property type="molecule type" value="Genomic_DNA"/>
</dbReference>
<dbReference type="EnsemblBacteria" id="ABL69034">
    <property type="protein sequence ID" value="ABL69034"/>
    <property type="gene ID" value="Pden_0923"/>
</dbReference>
<name>A1B0J0_PARDP</name>
<reference evidence="3" key="1">
    <citation type="submission" date="2006-12" db="EMBL/GenBank/DDBJ databases">
        <title>Complete sequence of chromosome 1 of Paracoccus denitrificans PD1222.</title>
        <authorList>
            <person name="Copeland A."/>
            <person name="Lucas S."/>
            <person name="Lapidus A."/>
            <person name="Barry K."/>
            <person name="Detter J.C."/>
            <person name="Glavina del Rio T."/>
            <person name="Hammon N."/>
            <person name="Israni S."/>
            <person name="Dalin E."/>
            <person name="Tice H."/>
            <person name="Pitluck S."/>
            <person name="Munk A.C."/>
            <person name="Brettin T."/>
            <person name="Bruce D."/>
            <person name="Han C."/>
            <person name="Tapia R."/>
            <person name="Gilna P."/>
            <person name="Schmutz J."/>
            <person name="Larimer F."/>
            <person name="Land M."/>
            <person name="Hauser L."/>
            <person name="Kyrpides N."/>
            <person name="Lykidis A."/>
            <person name="Spiro S."/>
            <person name="Richardson D.J."/>
            <person name="Moir J.W.B."/>
            <person name="Ferguson S.J."/>
            <person name="van Spanning R.J.M."/>
            <person name="Richardson P."/>
        </authorList>
    </citation>
    <scope>NUCLEOTIDE SEQUENCE [LARGE SCALE GENOMIC DNA]</scope>
    <source>
        <strain evidence="3">Pd 1222</strain>
    </source>
</reference>
<sequence length="166" mass="17404">MYRNRLLAGFALTLMLAACGEAPTATPSPAAARVDTSTMSLAAQRFDQFCIASIGGKPDGVDLANAYYKASPIPPLGTLKVSIGMKAEDIGVQFDTRRNGCMVTSSQGKAPNGKAELRALADAYAARNGGTVQAHSDAVITVKTPARSAKFQFWDSRGGLSFLVES</sequence>
<gene>
    <name evidence="2" type="ordered locus">Pden_0923</name>
</gene>
<dbReference type="HOGENOM" id="CLU_1601102_0_0_5"/>
<proteinExistence type="predicted"/>
<dbReference type="GeneID" id="93452146"/>
<dbReference type="PROSITE" id="PS51257">
    <property type="entry name" value="PROKAR_LIPOPROTEIN"/>
    <property type="match status" value="1"/>
</dbReference>
<keyword evidence="3" id="KW-1185">Reference proteome</keyword>
<keyword evidence="1" id="KW-0732">Signal</keyword>
<evidence type="ECO:0000313" key="3">
    <source>
        <dbReference type="Proteomes" id="UP000000361"/>
    </source>
</evidence>
<protein>
    <recommendedName>
        <fullName evidence="4">Lipoprotein</fullName>
    </recommendedName>
</protein>
<dbReference type="AlphaFoldDB" id="A1B0J0"/>
<organism evidence="2 3">
    <name type="scientific">Paracoccus denitrificans (strain Pd 1222)</name>
    <dbReference type="NCBI Taxonomy" id="318586"/>
    <lineage>
        <taxon>Bacteria</taxon>
        <taxon>Pseudomonadati</taxon>
        <taxon>Pseudomonadota</taxon>
        <taxon>Alphaproteobacteria</taxon>
        <taxon>Rhodobacterales</taxon>
        <taxon>Paracoccaceae</taxon>
        <taxon>Paracoccus</taxon>
    </lineage>
</organism>
<accession>A1B0J0</accession>